<evidence type="ECO:0000313" key="3">
    <source>
        <dbReference type="Proteomes" id="UP000295097"/>
    </source>
</evidence>
<gene>
    <name evidence="2" type="ORF">EDC90_101124</name>
</gene>
<comment type="caution">
    <text evidence="2">The sequence shown here is derived from an EMBL/GenBank/DDBJ whole genome shotgun (WGS) entry which is preliminary data.</text>
</comment>
<sequence>MHVSAFELEKRVSEGRNPPRFNPDTLSTGEMSRTINVERRYRGYPPDMTEVPSLVHPLGYEPPKAEWLTFGADHMARVGAR</sequence>
<name>A0A4R3P111_9HYPH</name>
<evidence type="ECO:0000256" key="1">
    <source>
        <dbReference type="SAM" id="MobiDB-lite"/>
    </source>
</evidence>
<reference evidence="2 3" key="1">
    <citation type="submission" date="2019-03" db="EMBL/GenBank/DDBJ databases">
        <title>Freshwater and sediment microbial communities from various areas in North America, analyzing microbe dynamics in response to fracking.</title>
        <authorList>
            <person name="Lamendella R."/>
        </authorList>
    </citation>
    <scope>NUCLEOTIDE SEQUENCE [LARGE SCALE GENOMIC DNA]</scope>
    <source>
        <strain evidence="2 3">175.2</strain>
    </source>
</reference>
<accession>A0A4R3P111</accession>
<dbReference type="EMBL" id="SMAR01000011">
    <property type="protein sequence ID" value="TCT39841.1"/>
    <property type="molecule type" value="Genomic_DNA"/>
</dbReference>
<dbReference type="Proteomes" id="UP000295097">
    <property type="component" value="Unassembled WGS sequence"/>
</dbReference>
<dbReference type="AlphaFoldDB" id="A0A4R3P111"/>
<proteinExistence type="predicted"/>
<organism evidence="2 3">
    <name type="scientific">Martelella mediterranea</name>
    <dbReference type="NCBI Taxonomy" id="293089"/>
    <lineage>
        <taxon>Bacteria</taxon>
        <taxon>Pseudomonadati</taxon>
        <taxon>Pseudomonadota</taxon>
        <taxon>Alphaproteobacteria</taxon>
        <taxon>Hyphomicrobiales</taxon>
        <taxon>Aurantimonadaceae</taxon>
        <taxon>Martelella</taxon>
    </lineage>
</organism>
<protein>
    <submittedName>
        <fullName evidence="2">Uncharacterized protein</fullName>
    </submittedName>
</protein>
<evidence type="ECO:0000313" key="2">
    <source>
        <dbReference type="EMBL" id="TCT39841.1"/>
    </source>
</evidence>
<keyword evidence="3" id="KW-1185">Reference proteome</keyword>
<feature type="region of interest" description="Disordered" evidence="1">
    <location>
        <begin position="1"/>
        <end position="29"/>
    </location>
</feature>